<gene>
    <name evidence="2" type="ORF">GGR23_004668</name>
</gene>
<organism evidence="2 3">
    <name type="scientific">Gellertiella hungarica</name>
    <dbReference type="NCBI Taxonomy" id="1572859"/>
    <lineage>
        <taxon>Bacteria</taxon>
        <taxon>Pseudomonadati</taxon>
        <taxon>Pseudomonadota</taxon>
        <taxon>Alphaproteobacteria</taxon>
        <taxon>Hyphomicrobiales</taxon>
        <taxon>Rhizobiaceae</taxon>
        <taxon>Gellertiella</taxon>
    </lineage>
</organism>
<feature type="region of interest" description="Disordered" evidence="1">
    <location>
        <begin position="1"/>
        <end position="50"/>
    </location>
</feature>
<dbReference type="Proteomes" id="UP000528286">
    <property type="component" value="Unassembled WGS sequence"/>
</dbReference>
<name>A0A7W6JBI6_9HYPH</name>
<feature type="compositionally biased region" description="Basic and acidic residues" evidence="1">
    <location>
        <begin position="34"/>
        <end position="50"/>
    </location>
</feature>
<accession>A0A7W6JBI6</accession>
<dbReference type="RefSeq" id="WP_183368606.1">
    <property type="nucleotide sequence ID" value="NZ_JACIEZ010000029.1"/>
</dbReference>
<protein>
    <submittedName>
        <fullName evidence="2">Uncharacterized protein</fullName>
    </submittedName>
</protein>
<sequence length="50" mass="5210">MTKEDKDPEGRNTSGGGHLGGTKIGQAPDAKTATTRDKTGDKARPNDGRN</sequence>
<evidence type="ECO:0000313" key="2">
    <source>
        <dbReference type="EMBL" id="MBB4067428.1"/>
    </source>
</evidence>
<dbReference type="AlphaFoldDB" id="A0A7W6JBI6"/>
<comment type="caution">
    <text evidence="2">The sequence shown here is derived from an EMBL/GenBank/DDBJ whole genome shotgun (WGS) entry which is preliminary data.</text>
</comment>
<evidence type="ECO:0000256" key="1">
    <source>
        <dbReference type="SAM" id="MobiDB-lite"/>
    </source>
</evidence>
<feature type="compositionally biased region" description="Basic and acidic residues" evidence="1">
    <location>
        <begin position="1"/>
        <end position="10"/>
    </location>
</feature>
<feature type="compositionally biased region" description="Gly residues" evidence="1">
    <location>
        <begin position="13"/>
        <end position="23"/>
    </location>
</feature>
<reference evidence="2 3" key="1">
    <citation type="submission" date="2020-08" db="EMBL/GenBank/DDBJ databases">
        <title>Genomic Encyclopedia of Type Strains, Phase IV (KMG-IV): sequencing the most valuable type-strain genomes for metagenomic binning, comparative biology and taxonomic classification.</title>
        <authorList>
            <person name="Goeker M."/>
        </authorList>
    </citation>
    <scope>NUCLEOTIDE SEQUENCE [LARGE SCALE GENOMIC DNA]</scope>
    <source>
        <strain evidence="2 3">DSM 29853</strain>
    </source>
</reference>
<keyword evidence="3" id="KW-1185">Reference proteome</keyword>
<dbReference type="EMBL" id="JACIEZ010000029">
    <property type="protein sequence ID" value="MBB4067428.1"/>
    <property type="molecule type" value="Genomic_DNA"/>
</dbReference>
<evidence type="ECO:0000313" key="3">
    <source>
        <dbReference type="Proteomes" id="UP000528286"/>
    </source>
</evidence>
<proteinExistence type="predicted"/>